<dbReference type="CDD" id="cd06558">
    <property type="entry name" value="crotonase-like"/>
    <property type="match status" value="1"/>
</dbReference>
<dbReference type="PANTHER" id="PTHR43802:SF1">
    <property type="entry name" value="IP11341P-RELATED"/>
    <property type="match status" value="1"/>
</dbReference>
<dbReference type="RefSeq" id="WP_128562161.1">
    <property type="nucleotide sequence ID" value="NZ_BPQH01000008.1"/>
</dbReference>
<dbReference type="InterPro" id="IPR029045">
    <property type="entry name" value="ClpP/crotonase-like_dom_sf"/>
</dbReference>
<evidence type="ECO:0000256" key="1">
    <source>
        <dbReference type="ARBA" id="ARBA00005254"/>
    </source>
</evidence>
<organism evidence="3 4">
    <name type="scientific">Methylobacterium crusticola</name>
    <dbReference type="NCBI Taxonomy" id="1697972"/>
    <lineage>
        <taxon>Bacteria</taxon>
        <taxon>Pseudomonadati</taxon>
        <taxon>Pseudomonadota</taxon>
        <taxon>Alphaproteobacteria</taxon>
        <taxon>Hyphomicrobiales</taxon>
        <taxon>Methylobacteriaceae</taxon>
        <taxon>Methylobacterium</taxon>
    </lineage>
</organism>
<dbReference type="InterPro" id="IPR001753">
    <property type="entry name" value="Enoyl-CoA_hydra/iso"/>
</dbReference>
<comment type="similarity">
    <text evidence="1 2">Belongs to the enoyl-CoA hydratase/isomerase family.</text>
</comment>
<evidence type="ECO:0000256" key="2">
    <source>
        <dbReference type="RuleBase" id="RU003707"/>
    </source>
</evidence>
<dbReference type="Pfam" id="PF00378">
    <property type="entry name" value="ECH_1"/>
    <property type="match status" value="2"/>
</dbReference>
<protein>
    <submittedName>
        <fullName evidence="3">Enoyl-CoA hydratase echA8</fullName>
    </submittedName>
</protein>
<dbReference type="Proteomes" id="UP001055167">
    <property type="component" value="Unassembled WGS sequence"/>
</dbReference>
<comment type="caution">
    <text evidence="3">The sequence shown here is derived from an EMBL/GenBank/DDBJ whole genome shotgun (WGS) entry which is preliminary data.</text>
</comment>
<name>A0ABQ4QXU3_9HYPH</name>
<dbReference type="Gene3D" id="3.90.226.10">
    <property type="entry name" value="2-enoyl-CoA Hydratase, Chain A, domain 1"/>
    <property type="match status" value="1"/>
</dbReference>
<dbReference type="PANTHER" id="PTHR43802">
    <property type="entry name" value="ENOYL-COA HYDRATASE"/>
    <property type="match status" value="1"/>
</dbReference>
<sequence>MAVYVEKSGPVTTVINDRPNARNAGDPETADALTSAFLAFEADPDARVAVFWGAGGAFCAGWDLKYAATLADRDRFQAEIVEGLAFPPGSAPSPRGPLGPSRLELSKPVIAAVEGPAVAGGMELALWCDVRVMAEDAYFGVYCRRWGIPLLDGGTVRLPRLVGQGRAMEIILTGRKVPAEEAYRIGLCETVVPKGQARTAAEAMAQEIARFPQAAVRADRANVHETYGLTVREALKREWANGLDAHHKEGAEGAARFASGKGRHGDFANIA</sequence>
<keyword evidence="4" id="KW-1185">Reference proteome</keyword>
<evidence type="ECO:0000313" key="4">
    <source>
        <dbReference type="Proteomes" id="UP001055167"/>
    </source>
</evidence>
<reference evidence="3" key="2">
    <citation type="submission" date="2021-08" db="EMBL/GenBank/DDBJ databases">
        <authorList>
            <person name="Tani A."/>
            <person name="Ola A."/>
            <person name="Ogura Y."/>
            <person name="Katsura K."/>
            <person name="Hayashi T."/>
        </authorList>
    </citation>
    <scope>NUCLEOTIDE SEQUENCE</scope>
    <source>
        <strain evidence="3">KCTC 52305</strain>
    </source>
</reference>
<dbReference type="EMBL" id="BPQH01000008">
    <property type="protein sequence ID" value="GJD49997.1"/>
    <property type="molecule type" value="Genomic_DNA"/>
</dbReference>
<accession>A0ABQ4QXU3</accession>
<proteinExistence type="inferred from homology"/>
<reference evidence="3" key="1">
    <citation type="journal article" date="2021" name="Front. Microbiol.">
        <title>Comprehensive Comparative Genomics and Phenotyping of Methylobacterium Species.</title>
        <authorList>
            <person name="Alessa O."/>
            <person name="Ogura Y."/>
            <person name="Fujitani Y."/>
            <person name="Takami H."/>
            <person name="Hayashi T."/>
            <person name="Sahin N."/>
            <person name="Tani A."/>
        </authorList>
    </citation>
    <scope>NUCLEOTIDE SEQUENCE</scope>
    <source>
        <strain evidence="3">KCTC 52305</strain>
    </source>
</reference>
<dbReference type="InterPro" id="IPR018376">
    <property type="entry name" value="Enoyl-CoA_hyd/isom_CS"/>
</dbReference>
<dbReference type="NCBIfam" id="NF006108">
    <property type="entry name" value="PRK08259.1"/>
    <property type="match status" value="1"/>
</dbReference>
<gene>
    <name evidence="3" type="primary">echA8_3</name>
    <name evidence="3" type="ORF">OPKNFCMD_2733</name>
</gene>
<evidence type="ECO:0000313" key="3">
    <source>
        <dbReference type="EMBL" id="GJD49997.1"/>
    </source>
</evidence>
<dbReference type="PROSITE" id="PS00166">
    <property type="entry name" value="ENOYL_COA_HYDRATASE"/>
    <property type="match status" value="1"/>
</dbReference>
<dbReference type="Gene3D" id="1.10.287.2460">
    <property type="match status" value="1"/>
</dbReference>
<dbReference type="SUPFAM" id="SSF52096">
    <property type="entry name" value="ClpP/crotonase"/>
    <property type="match status" value="1"/>
</dbReference>